<dbReference type="PANTHER" id="PTHR30036">
    <property type="entry name" value="D-XYLOSE-BINDING PERIPLASMIC PROTEIN"/>
    <property type="match status" value="1"/>
</dbReference>
<evidence type="ECO:0000256" key="1">
    <source>
        <dbReference type="ARBA" id="ARBA00004196"/>
    </source>
</evidence>
<feature type="domain" description="HTH lacI-type" evidence="3">
    <location>
        <begin position="3"/>
        <end position="57"/>
    </location>
</feature>
<dbReference type="EMBL" id="DWVZ01000140">
    <property type="protein sequence ID" value="HJC63961.1"/>
    <property type="molecule type" value="Genomic_DNA"/>
</dbReference>
<dbReference type="InterPro" id="IPR010982">
    <property type="entry name" value="Lambda_DNA-bd_dom_sf"/>
</dbReference>
<organism evidence="4 5">
    <name type="scientific">Candidatus Blautia merdavium</name>
    <dbReference type="NCBI Taxonomy" id="2838494"/>
    <lineage>
        <taxon>Bacteria</taxon>
        <taxon>Bacillati</taxon>
        <taxon>Bacillota</taxon>
        <taxon>Clostridia</taxon>
        <taxon>Lachnospirales</taxon>
        <taxon>Lachnospiraceae</taxon>
        <taxon>Blautia</taxon>
    </lineage>
</organism>
<dbReference type="SUPFAM" id="SSF53822">
    <property type="entry name" value="Periplasmic binding protein-like I"/>
    <property type="match status" value="1"/>
</dbReference>
<dbReference type="GO" id="GO:0006355">
    <property type="term" value="P:regulation of DNA-templated transcription"/>
    <property type="evidence" value="ECO:0007669"/>
    <property type="project" value="InterPro"/>
</dbReference>
<dbReference type="CDD" id="cd06307">
    <property type="entry name" value="PBP1_sugar_binding"/>
    <property type="match status" value="1"/>
</dbReference>
<gene>
    <name evidence="4" type="ORF">H9753_10155</name>
</gene>
<dbReference type="InterPro" id="IPR050555">
    <property type="entry name" value="Bact_Solute-Bind_Prot2"/>
</dbReference>
<dbReference type="GO" id="GO:0030288">
    <property type="term" value="C:outer membrane-bounded periplasmic space"/>
    <property type="evidence" value="ECO:0007669"/>
    <property type="project" value="TreeGrafter"/>
</dbReference>
<dbReference type="SMART" id="SM00354">
    <property type="entry name" value="HTH_LACI"/>
    <property type="match status" value="1"/>
</dbReference>
<dbReference type="InterPro" id="IPR000843">
    <property type="entry name" value="HTH_LacI"/>
</dbReference>
<dbReference type="Proteomes" id="UP000823886">
    <property type="component" value="Unassembled WGS sequence"/>
</dbReference>
<evidence type="ECO:0000313" key="4">
    <source>
        <dbReference type="EMBL" id="HJC63961.1"/>
    </source>
</evidence>
<comment type="similarity">
    <text evidence="2">Belongs to the bacterial solute-binding protein 2 family.</text>
</comment>
<evidence type="ECO:0000256" key="2">
    <source>
        <dbReference type="ARBA" id="ARBA00007639"/>
    </source>
</evidence>
<comment type="caution">
    <text evidence="4">The sequence shown here is derived from an EMBL/GenBank/DDBJ whole genome shotgun (WGS) entry which is preliminary data.</text>
</comment>
<reference evidence="4" key="2">
    <citation type="submission" date="2021-04" db="EMBL/GenBank/DDBJ databases">
        <authorList>
            <person name="Gilroy R."/>
        </authorList>
    </citation>
    <scope>NUCLEOTIDE SEQUENCE</scope>
    <source>
        <strain evidence="4">ChiBcec2-3848</strain>
    </source>
</reference>
<sequence length="345" mass="38565">MGVTIRQIAEAAGVSRGTVDRALNNRGRIRPEVAERIRRIAKDMGYRPNQLGRALSMSKNNIKIGVILQSAETPFMKEVLKGVEEAREEVDSLGGTVLVCKIPHISQSDTLSAMEFMREEGVSAIAMVPMDEKEVKERINLFVEEYHIPVLTFNSDVKDTRRLCFVGQNAFQCGRAAAGLMGELTGGKGQVAVISGYRANTSLSDRVLGFQTEIGKKYPGVQVLGPEYCYEENPKARQITEELLKTYPDLKGIYLTSHGEEGVCTALKNCGKAGKIKMIANDFMGKNYQLLKEGSIHFLIGQDARIQGYEPVMILFRLLFRGEEPERELQYTEIYIRNEYTIPEV</sequence>
<name>A0A9D2PNY2_9FIRM</name>
<keyword evidence="4" id="KW-0238">DNA-binding</keyword>
<comment type="subcellular location">
    <subcellularLocation>
        <location evidence="1">Cell envelope</location>
    </subcellularLocation>
</comment>
<evidence type="ECO:0000313" key="5">
    <source>
        <dbReference type="Proteomes" id="UP000823886"/>
    </source>
</evidence>
<dbReference type="InterPro" id="IPR028082">
    <property type="entry name" value="Peripla_BP_I"/>
</dbReference>
<dbReference type="PANTHER" id="PTHR30036:SF7">
    <property type="entry name" value="ABC TRANSPORTER PERIPLASMIC-BINDING PROTEIN YPHF"/>
    <property type="match status" value="1"/>
</dbReference>
<reference evidence="4" key="1">
    <citation type="journal article" date="2021" name="PeerJ">
        <title>Extensive microbial diversity within the chicken gut microbiome revealed by metagenomics and culture.</title>
        <authorList>
            <person name="Gilroy R."/>
            <person name="Ravi A."/>
            <person name="Getino M."/>
            <person name="Pursley I."/>
            <person name="Horton D.L."/>
            <person name="Alikhan N.F."/>
            <person name="Baker D."/>
            <person name="Gharbi K."/>
            <person name="Hall N."/>
            <person name="Watson M."/>
            <person name="Adriaenssens E.M."/>
            <person name="Foster-Nyarko E."/>
            <person name="Jarju S."/>
            <person name="Secka A."/>
            <person name="Antonio M."/>
            <person name="Oren A."/>
            <person name="Chaudhuri R.R."/>
            <person name="La Ragione R."/>
            <person name="Hildebrand F."/>
            <person name="Pallen M.J."/>
        </authorList>
    </citation>
    <scope>NUCLEOTIDE SEQUENCE</scope>
    <source>
        <strain evidence="4">ChiBcec2-3848</strain>
    </source>
</reference>
<dbReference type="Pfam" id="PF00356">
    <property type="entry name" value="LacI"/>
    <property type="match status" value="1"/>
</dbReference>
<dbReference type="CDD" id="cd01392">
    <property type="entry name" value="HTH_LacI"/>
    <property type="match status" value="1"/>
</dbReference>
<dbReference type="SUPFAM" id="SSF47413">
    <property type="entry name" value="lambda repressor-like DNA-binding domains"/>
    <property type="match status" value="1"/>
</dbReference>
<proteinExistence type="inferred from homology"/>
<dbReference type="Gene3D" id="1.10.260.40">
    <property type="entry name" value="lambda repressor-like DNA-binding domains"/>
    <property type="match status" value="1"/>
</dbReference>
<dbReference type="Gene3D" id="3.40.50.2300">
    <property type="match status" value="2"/>
</dbReference>
<dbReference type="Pfam" id="PF13407">
    <property type="entry name" value="Peripla_BP_4"/>
    <property type="match status" value="1"/>
</dbReference>
<protein>
    <submittedName>
        <fullName evidence="4">LacI family DNA-binding transcriptional regulator</fullName>
    </submittedName>
</protein>
<dbReference type="GO" id="GO:0003677">
    <property type="term" value="F:DNA binding"/>
    <property type="evidence" value="ECO:0007669"/>
    <property type="project" value="UniProtKB-KW"/>
</dbReference>
<evidence type="ECO:0000259" key="3">
    <source>
        <dbReference type="PROSITE" id="PS50932"/>
    </source>
</evidence>
<accession>A0A9D2PNY2</accession>
<dbReference type="InterPro" id="IPR025997">
    <property type="entry name" value="SBP_2_dom"/>
</dbReference>
<dbReference type="AlphaFoldDB" id="A0A9D2PNY2"/>
<dbReference type="PROSITE" id="PS50932">
    <property type="entry name" value="HTH_LACI_2"/>
    <property type="match status" value="1"/>
</dbReference>
<dbReference type="GO" id="GO:0030246">
    <property type="term" value="F:carbohydrate binding"/>
    <property type="evidence" value="ECO:0007669"/>
    <property type="project" value="TreeGrafter"/>
</dbReference>